<dbReference type="RefSeq" id="WP_203684069.1">
    <property type="nucleotide sequence ID" value="NZ_BOMW01000066.1"/>
</dbReference>
<feature type="compositionally biased region" description="Acidic residues" evidence="1">
    <location>
        <begin position="205"/>
        <end position="215"/>
    </location>
</feature>
<accession>A0A919TMU0</accession>
<dbReference type="AlphaFoldDB" id="A0A919TMU0"/>
<evidence type="ECO:0000313" key="2">
    <source>
        <dbReference type="EMBL" id="GIF08721.1"/>
    </source>
</evidence>
<keyword evidence="3" id="KW-1185">Reference proteome</keyword>
<comment type="caution">
    <text evidence="2">The sequence shown here is derived from an EMBL/GenBank/DDBJ whole genome shotgun (WGS) entry which is preliminary data.</text>
</comment>
<feature type="region of interest" description="Disordered" evidence="1">
    <location>
        <begin position="204"/>
        <end position="234"/>
    </location>
</feature>
<proteinExistence type="predicted"/>
<evidence type="ECO:0000256" key="1">
    <source>
        <dbReference type="SAM" id="MobiDB-lite"/>
    </source>
</evidence>
<reference evidence="2" key="1">
    <citation type="submission" date="2021-01" db="EMBL/GenBank/DDBJ databases">
        <title>Whole genome shotgun sequence of Actinoplanes siamensis NBRC 109076.</title>
        <authorList>
            <person name="Komaki H."/>
            <person name="Tamura T."/>
        </authorList>
    </citation>
    <scope>NUCLEOTIDE SEQUENCE</scope>
    <source>
        <strain evidence="2">NBRC 109076</strain>
    </source>
</reference>
<protein>
    <submittedName>
        <fullName evidence="2">Uncharacterized protein</fullName>
    </submittedName>
</protein>
<dbReference type="Proteomes" id="UP000629619">
    <property type="component" value="Unassembled WGS sequence"/>
</dbReference>
<dbReference type="EMBL" id="BOMW01000066">
    <property type="protein sequence ID" value="GIF08721.1"/>
    <property type="molecule type" value="Genomic_DNA"/>
</dbReference>
<name>A0A919TMU0_9ACTN</name>
<gene>
    <name evidence="2" type="ORF">Asi03nite_62590</name>
</gene>
<sequence length="403" mass="44133">MTVPTKVPDARFKRADELEPGDWVTLVGDFGPAKILSTYTYDGDMGERRTLVSLLDSDRQVPETTRVFANNRIELLTQAQIDEQRAFIARQQVAAQLRQLADLIVQHRLPLPRMSVSVSLNVETVDQVRHVARALGLEIGPWNRGEGATTSWPRDHKTYEAGVHADWHCYSGSLEQPEPVGSPAQADIDAAKFSTDPMTRAAAEAYEDDEGDEDPTGLTYSREDDDPQVIRPHSPRVPLHVGVRESDGGELVDETPAEAQPPAATVPANAVTVHFSFGPDHTDPTTGESLHRKYVTIVGPSHEACREAMFASRYGRGWGTDYLAGTDQADEWIPHWTEHERIVLDAANADEPVHYLDRGSDGESADRVACGVNVDELDGYTTRPGSATCPACVGAMVSVSESR</sequence>
<evidence type="ECO:0000313" key="3">
    <source>
        <dbReference type="Proteomes" id="UP000629619"/>
    </source>
</evidence>
<organism evidence="2 3">
    <name type="scientific">Actinoplanes siamensis</name>
    <dbReference type="NCBI Taxonomy" id="1223317"/>
    <lineage>
        <taxon>Bacteria</taxon>
        <taxon>Bacillati</taxon>
        <taxon>Actinomycetota</taxon>
        <taxon>Actinomycetes</taxon>
        <taxon>Micromonosporales</taxon>
        <taxon>Micromonosporaceae</taxon>
        <taxon>Actinoplanes</taxon>
    </lineage>
</organism>